<accession>A0A4V3BG87</accession>
<reference evidence="1 2" key="1">
    <citation type="submission" date="2019-01" db="EMBL/GenBank/DDBJ databases">
        <title>Draft genome sequences of Macrococcus caseolyticus, Macrococcus canis, Macrococcus bohemicus and Macrococcus goetzii.</title>
        <authorList>
            <person name="Mazhar S."/>
            <person name="Altermann E."/>
            <person name="Hill C."/>
            <person name="Mcauliffe O."/>
        </authorList>
    </citation>
    <scope>NUCLEOTIDE SEQUENCE [LARGE SCALE GENOMIC DNA]</scope>
    <source>
        <strain evidence="1 2">DPC7162</strain>
    </source>
</reference>
<dbReference type="EMBL" id="SDQG01000001">
    <property type="protein sequence ID" value="TDM18215.1"/>
    <property type="molecule type" value="Genomic_DNA"/>
</dbReference>
<evidence type="ECO:0000313" key="2">
    <source>
        <dbReference type="Proteomes" id="UP000294865"/>
    </source>
</evidence>
<dbReference type="Proteomes" id="UP000294865">
    <property type="component" value="Unassembled WGS sequence"/>
</dbReference>
<dbReference type="Gene3D" id="3.30.460.10">
    <property type="entry name" value="Beta Polymerase, domain 2"/>
    <property type="match status" value="1"/>
</dbReference>
<name>A0A4V3BG87_9STAP</name>
<dbReference type="PANTHER" id="PTHR34822">
    <property type="entry name" value="GRPB DOMAIN PROTEIN (AFU_ORTHOLOGUE AFUA_1G01530)"/>
    <property type="match status" value="1"/>
</dbReference>
<dbReference type="InterPro" id="IPR007344">
    <property type="entry name" value="GrpB/CoaE"/>
</dbReference>
<evidence type="ECO:0000313" key="1">
    <source>
        <dbReference type="EMBL" id="TDM18215.1"/>
    </source>
</evidence>
<dbReference type="AlphaFoldDB" id="A0A4V3BG87"/>
<gene>
    <name evidence="1" type="ORF">ETI04_01600</name>
</gene>
<protein>
    <submittedName>
        <fullName evidence="1">GrpB family protein</fullName>
    </submittedName>
</protein>
<proteinExistence type="predicted"/>
<dbReference type="Pfam" id="PF04229">
    <property type="entry name" value="GrpB"/>
    <property type="match status" value="1"/>
</dbReference>
<comment type="caution">
    <text evidence="1">The sequence shown here is derived from an EMBL/GenBank/DDBJ whole genome shotgun (WGS) entry which is preliminary data.</text>
</comment>
<dbReference type="SUPFAM" id="SSF81301">
    <property type="entry name" value="Nucleotidyltransferase"/>
    <property type="match status" value="1"/>
</dbReference>
<dbReference type="PANTHER" id="PTHR34822:SF1">
    <property type="entry name" value="GRPB FAMILY PROTEIN"/>
    <property type="match status" value="1"/>
</dbReference>
<dbReference type="RefSeq" id="WP_133418834.1">
    <property type="nucleotide sequence ID" value="NZ_SDGP01000001.1"/>
</dbReference>
<sequence>MSLGVKRGQVVLSEFQETWVDEYNNVKNEILKVVELDKNAIHHIGSTSISGLSAKPIIDILIGVEDYMSLPESFFEALKSIGIYRLRVEKDDEIVLAKFEDESFQKHTHFIHLVNKGQQKYTELLKFRDYLRSHSDARMEYQRLKENLSTQYADDRPRYTQEKEAFIKSIINNDVGGY</sequence>
<organism evidence="1 2">
    <name type="scientific">Macrococcoides canis</name>
    <dbReference type="NCBI Taxonomy" id="1855823"/>
    <lineage>
        <taxon>Bacteria</taxon>
        <taxon>Bacillati</taxon>
        <taxon>Bacillota</taxon>
        <taxon>Bacilli</taxon>
        <taxon>Bacillales</taxon>
        <taxon>Staphylococcaceae</taxon>
        <taxon>Macrococcoides</taxon>
    </lineage>
</organism>
<dbReference type="InterPro" id="IPR043519">
    <property type="entry name" value="NT_sf"/>
</dbReference>